<keyword evidence="3" id="KW-1185">Reference proteome</keyword>
<protein>
    <submittedName>
        <fullName evidence="2">Uncharacterized protein</fullName>
    </submittedName>
</protein>
<name>A0ABP3EZY2_9ACTN</name>
<evidence type="ECO:0000256" key="1">
    <source>
        <dbReference type="SAM" id="MobiDB-lite"/>
    </source>
</evidence>
<gene>
    <name evidence="2" type="ORF">GCM10010302_26470</name>
</gene>
<dbReference type="EMBL" id="BAAABV010000015">
    <property type="protein sequence ID" value="GAA0286854.1"/>
    <property type="molecule type" value="Genomic_DNA"/>
</dbReference>
<accession>A0ABP3EZY2</accession>
<sequence length="117" mass="13439">MRWRLSDTKVDVQKKTRHREAEDTEHHVNAGYFNTPPVHEIPGHVPGRFFSDPQIDPALQHIPRYLAPRGRAEDQFEDARDAALRPAGRYSASSRYTEGHLQAGQNMPAGRRDEYYA</sequence>
<evidence type="ECO:0000313" key="2">
    <source>
        <dbReference type="EMBL" id="GAA0286854.1"/>
    </source>
</evidence>
<dbReference type="Proteomes" id="UP001501867">
    <property type="component" value="Unassembled WGS sequence"/>
</dbReference>
<evidence type="ECO:0000313" key="3">
    <source>
        <dbReference type="Proteomes" id="UP001501867"/>
    </source>
</evidence>
<feature type="region of interest" description="Disordered" evidence="1">
    <location>
        <begin position="1"/>
        <end position="54"/>
    </location>
</feature>
<proteinExistence type="predicted"/>
<organism evidence="2 3">
    <name type="scientific">Streptomyces polychromogenes</name>
    <dbReference type="NCBI Taxonomy" id="67342"/>
    <lineage>
        <taxon>Bacteria</taxon>
        <taxon>Bacillati</taxon>
        <taxon>Actinomycetota</taxon>
        <taxon>Actinomycetes</taxon>
        <taxon>Kitasatosporales</taxon>
        <taxon>Streptomycetaceae</taxon>
        <taxon>Streptomyces</taxon>
    </lineage>
</organism>
<feature type="compositionally biased region" description="Basic and acidic residues" evidence="1">
    <location>
        <begin position="1"/>
        <end position="28"/>
    </location>
</feature>
<comment type="caution">
    <text evidence="2">The sequence shown here is derived from an EMBL/GenBank/DDBJ whole genome shotgun (WGS) entry which is preliminary data.</text>
</comment>
<feature type="region of interest" description="Disordered" evidence="1">
    <location>
        <begin position="85"/>
        <end position="117"/>
    </location>
</feature>
<reference evidence="3" key="1">
    <citation type="journal article" date="2019" name="Int. J. Syst. Evol. Microbiol.">
        <title>The Global Catalogue of Microorganisms (GCM) 10K type strain sequencing project: providing services to taxonomists for standard genome sequencing and annotation.</title>
        <authorList>
            <consortium name="The Broad Institute Genomics Platform"/>
            <consortium name="The Broad Institute Genome Sequencing Center for Infectious Disease"/>
            <person name="Wu L."/>
            <person name="Ma J."/>
        </authorList>
    </citation>
    <scope>NUCLEOTIDE SEQUENCE [LARGE SCALE GENOMIC DNA]</scope>
    <source>
        <strain evidence="3">JCM 4505</strain>
    </source>
</reference>
<dbReference type="RefSeq" id="WP_344157616.1">
    <property type="nucleotide sequence ID" value="NZ_BAAABV010000015.1"/>
</dbReference>